<evidence type="ECO:0000313" key="1">
    <source>
        <dbReference type="EMBL" id="MDN3590039.1"/>
    </source>
</evidence>
<dbReference type="Gene3D" id="1.10.3230.30">
    <property type="entry name" value="Phage gp6-like head-tail connector protein"/>
    <property type="match status" value="1"/>
</dbReference>
<name>A0ABT8BDX6_9HYPH</name>
<dbReference type="NCBIfam" id="TIGR02215">
    <property type="entry name" value="phage_chp_gp8"/>
    <property type="match status" value="1"/>
</dbReference>
<dbReference type="EMBL" id="JAUFPX010000002">
    <property type="protein sequence ID" value="MDN3590039.1"/>
    <property type="molecule type" value="Genomic_DNA"/>
</dbReference>
<protein>
    <recommendedName>
        <fullName evidence="3">PhiE125 gp8 family phage protein</fullName>
    </recommendedName>
</protein>
<reference evidence="2" key="1">
    <citation type="journal article" date="2019" name="Int. J. Syst. Evol. Microbiol.">
        <title>The Global Catalogue of Microorganisms (GCM) 10K type strain sequencing project: providing services to taxonomists for standard genome sequencing and annotation.</title>
        <authorList>
            <consortium name="The Broad Institute Genomics Platform"/>
            <consortium name="The Broad Institute Genome Sequencing Center for Infectious Disease"/>
            <person name="Wu L."/>
            <person name="Ma J."/>
        </authorList>
    </citation>
    <scope>NUCLEOTIDE SEQUENCE [LARGE SCALE GENOMIC DNA]</scope>
    <source>
        <strain evidence="2">CECT 7069</strain>
    </source>
</reference>
<dbReference type="Proteomes" id="UP001224644">
    <property type="component" value="Unassembled WGS sequence"/>
</dbReference>
<evidence type="ECO:0008006" key="3">
    <source>
        <dbReference type="Google" id="ProtNLM"/>
    </source>
</evidence>
<accession>A0ABT8BDX6</accession>
<gene>
    <name evidence="1" type="ORF">QWZ12_05355</name>
</gene>
<dbReference type="InterPro" id="IPR011738">
    <property type="entry name" value="Phage_CHP"/>
</dbReference>
<keyword evidence="2" id="KW-1185">Reference proteome</keyword>
<sequence length="187" mass="19228">MTPIRVAGPTVEPVNLADLRAHLRLDSDDDGAEDALIAALLAAARAGLEATTRRILAPGRYRITLTAWPPDGFLPLPLSPIVAVERAGLVDAQGVVTDLPEGVVRLGPDREEAPGLVVAADAPDLRAGAALIEVSAGYGGDGPPVPPGLAQAIRLLVAHGFEHRGDSSGAPPPAVAALAEPLRRLRL</sequence>
<dbReference type="RefSeq" id="WP_238221369.1">
    <property type="nucleotide sequence ID" value="NZ_BPQD01000001.1"/>
</dbReference>
<organism evidence="1 2">
    <name type="scientific">Methylobacterium adhaesivum</name>
    <dbReference type="NCBI Taxonomy" id="333297"/>
    <lineage>
        <taxon>Bacteria</taxon>
        <taxon>Pseudomonadati</taxon>
        <taxon>Pseudomonadota</taxon>
        <taxon>Alphaproteobacteria</taxon>
        <taxon>Hyphomicrobiales</taxon>
        <taxon>Methylobacteriaceae</taxon>
        <taxon>Methylobacterium</taxon>
    </lineage>
</organism>
<evidence type="ECO:0000313" key="2">
    <source>
        <dbReference type="Proteomes" id="UP001224644"/>
    </source>
</evidence>
<proteinExistence type="predicted"/>
<comment type="caution">
    <text evidence="1">The sequence shown here is derived from an EMBL/GenBank/DDBJ whole genome shotgun (WGS) entry which is preliminary data.</text>
</comment>